<accession>A0A9W8DQY1</accession>
<dbReference type="Proteomes" id="UP001150538">
    <property type="component" value="Unassembled WGS sequence"/>
</dbReference>
<evidence type="ECO:0000313" key="2">
    <source>
        <dbReference type="EMBL" id="KAJ1914660.1"/>
    </source>
</evidence>
<proteinExistence type="predicted"/>
<feature type="region of interest" description="Disordered" evidence="1">
    <location>
        <begin position="49"/>
        <end position="78"/>
    </location>
</feature>
<evidence type="ECO:0000256" key="1">
    <source>
        <dbReference type="SAM" id="MobiDB-lite"/>
    </source>
</evidence>
<sequence length="196" mass="20754">MSDERLSHIEGIYGTHSNGRPNGLVIKFGPPMNVGMGFDDYIGLSFGAGPSRSGGDNSGSEGGNEGSGNDDDGDDNHGGSHGHHHCHCCCHHGGAGGGHHNTDNSSGTNHHNSLHEYEHNTYNGPTNITKIYGGHHTWSSNDSNPTTTGAINNTPRILTHTPTGGYSHHGYGNNIQRVNLGRIDLGRLSNFPNFVI</sequence>
<comment type="caution">
    <text evidence="2">The sequence shown here is derived from an EMBL/GenBank/DDBJ whole genome shotgun (WGS) entry which is preliminary data.</text>
</comment>
<feature type="region of interest" description="Disordered" evidence="1">
    <location>
        <begin position="101"/>
        <end position="122"/>
    </location>
</feature>
<gene>
    <name evidence="2" type="ORF">H4219_004690</name>
</gene>
<keyword evidence="3" id="KW-1185">Reference proteome</keyword>
<protein>
    <submittedName>
        <fullName evidence="2">Uncharacterized protein</fullName>
    </submittedName>
</protein>
<name>A0A9W8DQY1_9FUNG</name>
<feature type="compositionally biased region" description="Gly residues" evidence="1">
    <location>
        <begin position="56"/>
        <end position="66"/>
    </location>
</feature>
<evidence type="ECO:0000313" key="3">
    <source>
        <dbReference type="Proteomes" id="UP001150538"/>
    </source>
</evidence>
<dbReference type="AlphaFoldDB" id="A0A9W8DQY1"/>
<organism evidence="2 3">
    <name type="scientific">Mycoemilia scoparia</name>
    <dbReference type="NCBI Taxonomy" id="417184"/>
    <lineage>
        <taxon>Eukaryota</taxon>
        <taxon>Fungi</taxon>
        <taxon>Fungi incertae sedis</taxon>
        <taxon>Zoopagomycota</taxon>
        <taxon>Kickxellomycotina</taxon>
        <taxon>Kickxellomycetes</taxon>
        <taxon>Kickxellales</taxon>
        <taxon>Kickxellaceae</taxon>
        <taxon>Mycoemilia</taxon>
    </lineage>
</organism>
<dbReference type="EMBL" id="JANBPU010000186">
    <property type="protein sequence ID" value="KAJ1914660.1"/>
    <property type="molecule type" value="Genomic_DNA"/>
</dbReference>
<reference evidence="2" key="1">
    <citation type="submission" date="2022-07" db="EMBL/GenBank/DDBJ databases">
        <title>Phylogenomic reconstructions and comparative analyses of Kickxellomycotina fungi.</title>
        <authorList>
            <person name="Reynolds N.K."/>
            <person name="Stajich J.E."/>
            <person name="Barry K."/>
            <person name="Grigoriev I.V."/>
            <person name="Crous P."/>
            <person name="Smith M.E."/>
        </authorList>
    </citation>
    <scope>NUCLEOTIDE SEQUENCE</scope>
    <source>
        <strain evidence="2">NBRC 100468</strain>
    </source>
</reference>